<dbReference type="Gene3D" id="3.40.50.970">
    <property type="match status" value="1"/>
</dbReference>
<feature type="domain" description="Transketolase-like pyrimidine-binding" evidence="4">
    <location>
        <begin position="1"/>
        <end position="162"/>
    </location>
</feature>
<reference evidence="5 6" key="1">
    <citation type="journal article" date="2016" name="Nat. Commun.">
        <title>Thousands of microbial genomes shed light on interconnected biogeochemical processes in an aquifer system.</title>
        <authorList>
            <person name="Anantharaman K."/>
            <person name="Brown C.T."/>
            <person name="Hug L.A."/>
            <person name="Sharon I."/>
            <person name="Castelle C.J."/>
            <person name="Probst A.J."/>
            <person name="Thomas B.C."/>
            <person name="Singh A."/>
            <person name="Wilkins M.J."/>
            <person name="Karaoz U."/>
            <person name="Brodie E.L."/>
            <person name="Williams K.H."/>
            <person name="Hubbard S.S."/>
            <person name="Banfield J.F."/>
        </authorList>
    </citation>
    <scope>NUCLEOTIDE SEQUENCE [LARGE SCALE GENOMIC DNA]</scope>
</reference>
<comment type="cofactor">
    <cofactor evidence="1">
        <name>thiamine diphosphate</name>
        <dbReference type="ChEBI" id="CHEBI:58937"/>
    </cofactor>
</comment>
<dbReference type="Pfam" id="PF02780">
    <property type="entry name" value="Transketolase_C"/>
    <property type="match status" value="1"/>
</dbReference>
<evidence type="ECO:0000256" key="1">
    <source>
        <dbReference type="ARBA" id="ARBA00001964"/>
    </source>
</evidence>
<evidence type="ECO:0000313" key="5">
    <source>
        <dbReference type="EMBL" id="OGG41017.1"/>
    </source>
</evidence>
<dbReference type="PANTHER" id="PTHR43825">
    <property type="entry name" value="PYRUVATE DEHYDROGENASE E1 COMPONENT"/>
    <property type="match status" value="1"/>
</dbReference>
<dbReference type="InterPro" id="IPR009014">
    <property type="entry name" value="Transketo_C/PFOR_II"/>
</dbReference>
<proteinExistence type="inferred from homology"/>
<keyword evidence="3" id="KW-0786">Thiamine pyrophosphate</keyword>
<dbReference type="Pfam" id="PF02779">
    <property type="entry name" value="Transket_pyr"/>
    <property type="match status" value="1"/>
</dbReference>
<protein>
    <recommendedName>
        <fullName evidence="4">Transketolase-like pyrimidine-binding domain-containing protein</fullName>
    </recommendedName>
</protein>
<dbReference type="SUPFAM" id="SSF52922">
    <property type="entry name" value="TK C-terminal domain-like"/>
    <property type="match status" value="1"/>
</dbReference>
<dbReference type="PANTHER" id="PTHR43825:SF5">
    <property type="entry name" value="HYPOTHETICAL TRANSKETOLASE FAMILY PROTEIN"/>
    <property type="match status" value="1"/>
</dbReference>
<comment type="caution">
    <text evidence="5">The sequence shown here is derived from an EMBL/GenBank/DDBJ whole genome shotgun (WGS) entry which is preliminary data.</text>
</comment>
<dbReference type="Proteomes" id="UP000179014">
    <property type="component" value="Unassembled WGS sequence"/>
</dbReference>
<accession>A0A1F6BWX4</accession>
<dbReference type="Gene3D" id="3.40.50.920">
    <property type="match status" value="1"/>
</dbReference>
<evidence type="ECO:0000256" key="3">
    <source>
        <dbReference type="ARBA" id="ARBA00023052"/>
    </source>
</evidence>
<dbReference type="FunFam" id="3.40.50.970:FF:000129">
    <property type="entry name" value="Transketolase"/>
    <property type="match status" value="1"/>
</dbReference>
<dbReference type="SUPFAM" id="SSF52518">
    <property type="entry name" value="Thiamin diphosphate-binding fold (THDP-binding)"/>
    <property type="match status" value="1"/>
</dbReference>
<dbReference type="InterPro" id="IPR051157">
    <property type="entry name" value="PDH/Transketolase"/>
</dbReference>
<evidence type="ECO:0000259" key="4">
    <source>
        <dbReference type="SMART" id="SM00861"/>
    </source>
</evidence>
<gene>
    <name evidence="5" type="ORF">A2118_02105</name>
</gene>
<comment type="similarity">
    <text evidence="2">Belongs to the transketolase family.</text>
</comment>
<evidence type="ECO:0000313" key="6">
    <source>
        <dbReference type="Proteomes" id="UP000179014"/>
    </source>
</evidence>
<dbReference type="STRING" id="1798474.A2118_02105"/>
<dbReference type="InterPro" id="IPR029061">
    <property type="entry name" value="THDP-binding"/>
</dbReference>
<dbReference type="EMBL" id="MFKN01000018">
    <property type="protein sequence ID" value="OGG41017.1"/>
    <property type="molecule type" value="Genomic_DNA"/>
</dbReference>
<dbReference type="InterPro" id="IPR005475">
    <property type="entry name" value="Transketolase-like_Pyr-bd"/>
</dbReference>
<dbReference type="SMART" id="SM00861">
    <property type="entry name" value="Transket_pyr"/>
    <property type="match status" value="1"/>
</dbReference>
<evidence type="ECO:0000256" key="2">
    <source>
        <dbReference type="ARBA" id="ARBA00007131"/>
    </source>
</evidence>
<dbReference type="CDD" id="cd07033">
    <property type="entry name" value="TPP_PYR_DXS_TK_like"/>
    <property type="match status" value="1"/>
</dbReference>
<sequence length="307" mass="33820">MRRDFIAQVLIEMERDPSIVFLTGDLGFNALEKIKEQFPNRFLNVGIAEQHMVGMASGLALEGKKVIVYSIASFATMRPYEQIRNDVCYHNLDVKIVGVGGGYNYANHGITHHTVEDVALMNALPHMYVLCPGYSWEAREAAKAMVRHTGPAYIRLGLSPGIAYEKKHFIFSLGKGFVVREGSDIVLVSTGNVLDVVQATAALIEKKHKLSVCVLSMPSLNPFDGKLLLKYARKAKGIFTIEEHSTTGGLGAIVASILFTHGVEKKAFHAFGFPPESFLKAVGDRNYLLNEVGLEANKLAHDIARYL</sequence>
<dbReference type="AlphaFoldDB" id="A0A1F6BWX4"/>
<organism evidence="5 6">
    <name type="scientific">Candidatus Kaiserbacteria bacterium GWA2_50_9</name>
    <dbReference type="NCBI Taxonomy" id="1798474"/>
    <lineage>
        <taxon>Bacteria</taxon>
        <taxon>Candidatus Kaiseribacteriota</taxon>
    </lineage>
</organism>
<name>A0A1F6BWX4_9BACT</name>
<dbReference type="InterPro" id="IPR033248">
    <property type="entry name" value="Transketolase_C"/>
</dbReference>